<dbReference type="InterPro" id="IPR001509">
    <property type="entry name" value="Epimerase_deHydtase"/>
</dbReference>
<dbReference type="InterPro" id="IPR036291">
    <property type="entry name" value="NAD(P)-bd_dom_sf"/>
</dbReference>
<evidence type="ECO:0000313" key="4">
    <source>
        <dbReference type="Proteomes" id="UP000032544"/>
    </source>
</evidence>
<evidence type="ECO:0000313" key="3">
    <source>
        <dbReference type="EMBL" id="KJF45093.1"/>
    </source>
</evidence>
<dbReference type="RefSeq" id="WP_045026917.1">
    <property type="nucleotide sequence ID" value="NZ_JRHC01000001.1"/>
</dbReference>
<proteinExistence type="predicted"/>
<dbReference type="PANTHER" id="PTHR43574">
    <property type="entry name" value="EPIMERASE-RELATED"/>
    <property type="match status" value="1"/>
</dbReference>
<dbReference type="PATRIC" id="fig|1544798.3.peg.1343"/>
<dbReference type="Gene3D" id="3.40.50.720">
    <property type="entry name" value="NAD(P)-binding Rossmann-like Domain"/>
    <property type="match status" value="1"/>
</dbReference>
<dbReference type="STRING" id="1544798.LH29_06690"/>
<dbReference type="SUPFAM" id="SSF51735">
    <property type="entry name" value="NAD(P)-binding Rossmann-fold domains"/>
    <property type="match status" value="1"/>
</dbReference>
<dbReference type="AlphaFoldDB" id="A0A0D8JGW3"/>
<name>A0A0D8JGW3_9BACT</name>
<dbReference type="Pfam" id="PF01370">
    <property type="entry name" value="Epimerase"/>
    <property type="match status" value="1"/>
</dbReference>
<reference evidence="3 4" key="1">
    <citation type="submission" date="2014-09" db="EMBL/GenBank/DDBJ databases">
        <title>Draft Genome Sequence of Draconibacterium sp. JN14CK-3.</title>
        <authorList>
            <person name="Dong C."/>
            <person name="Lai Q."/>
            <person name="Shao Z."/>
        </authorList>
    </citation>
    <scope>NUCLEOTIDE SEQUENCE [LARGE SCALE GENOMIC DNA]</scope>
    <source>
        <strain evidence="3 4">JN14CK-3</strain>
    </source>
</reference>
<organism evidence="3 4">
    <name type="scientific">Draconibacterium sediminis</name>
    <dbReference type="NCBI Taxonomy" id="1544798"/>
    <lineage>
        <taxon>Bacteria</taxon>
        <taxon>Pseudomonadati</taxon>
        <taxon>Bacteroidota</taxon>
        <taxon>Bacteroidia</taxon>
        <taxon>Marinilabiliales</taxon>
        <taxon>Prolixibacteraceae</taxon>
        <taxon>Draconibacterium</taxon>
    </lineage>
</organism>
<dbReference type="OrthoDB" id="9801785at2"/>
<evidence type="ECO:0000256" key="1">
    <source>
        <dbReference type="ARBA" id="ARBA00023027"/>
    </source>
</evidence>
<feature type="domain" description="NAD-dependent epimerase/dehydratase" evidence="2">
    <location>
        <begin position="3"/>
        <end position="250"/>
    </location>
</feature>
<sequence length="350" mass="38966">MKILVTGTAGFIGFHLANKLLEQGVEVVGIDNINNYYSTELKYARLAEAGISGEAENWHKKVVSTKNPAYSFVRMNLEDREQIDQLFETEKFDMVCNLAAQAGVRYSIENPRAYIDSNIVGFINILEACRHNNIQHLVYASSSSVYGNSAKMPLSVDDAVDNPVSLYAATKKSNELMAHTYSHLFGIPTTGLRFFTVYGPWGRPDMAYFSFTKNILAGDAIKIFNHGDLYRDFTYIDDIVEGITKILNAPPQSSSFPSSQEGCPEGGVVAPYKVHNIGNSSPVKLLDFIETIEKALGQEAVKEYHDMQPGDVYKTYADVSALENDFGYSPDTPLAEGIGEFVKWYKSYFK</sequence>
<keyword evidence="4" id="KW-1185">Reference proteome</keyword>
<protein>
    <submittedName>
        <fullName evidence="3">Capsule biosynthesis protein CapI</fullName>
    </submittedName>
</protein>
<dbReference type="PRINTS" id="PR01713">
    <property type="entry name" value="NUCEPIMERASE"/>
</dbReference>
<dbReference type="Proteomes" id="UP000032544">
    <property type="component" value="Unassembled WGS sequence"/>
</dbReference>
<dbReference type="EMBL" id="JRHC01000001">
    <property type="protein sequence ID" value="KJF45093.1"/>
    <property type="molecule type" value="Genomic_DNA"/>
</dbReference>
<gene>
    <name evidence="3" type="ORF">LH29_06690</name>
</gene>
<accession>A0A0D8JGW3</accession>
<dbReference type="CDD" id="cd05253">
    <property type="entry name" value="UDP_GE_SDE_e"/>
    <property type="match status" value="1"/>
</dbReference>
<keyword evidence="1" id="KW-0520">NAD</keyword>
<evidence type="ECO:0000259" key="2">
    <source>
        <dbReference type="Pfam" id="PF01370"/>
    </source>
</evidence>
<comment type="caution">
    <text evidence="3">The sequence shown here is derived from an EMBL/GenBank/DDBJ whole genome shotgun (WGS) entry which is preliminary data.</text>
</comment>